<name>A0A5N3XBG2_MUNRE</name>
<dbReference type="EMBL" id="VCEB01000013">
    <property type="protein sequence ID" value="KAB0371005.1"/>
    <property type="molecule type" value="Genomic_DNA"/>
</dbReference>
<proteinExistence type="predicted"/>
<gene>
    <name evidence="1" type="ORF">FD755_017414</name>
</gene>
<reference evidence="1 2" key="1">
    <citation type="submission" date="2019-06" db="EMBL/GenBank/DDBJ databases">
        <title>Discovery of a novel chromosome fission-fusion reversal in muntjac.</title>
        <authorList>
            <person name="Mudd A.B."/>
            <person name="Bredeson J.V."/>
            <person name="Baum R."/>
            <person name="Hockemeyer D."/>
            <person name="Rokhsar D.S."/>
        </authorList>
    </citation>
    <scope>NUCLEOTIDE SEQUENCE [LARGE SCALE GENOMIC DNA]</scope>
    <source>
        <strain evidence="1">UCam_UCB_Mr</strain>
        <tissue evidence="1">Fibroblast cell line</tissue>
    </source>
</reference>
<evidence type="ECO:0000313" key="2">
    <source>
        <dbReference type="Proteomes" id="UP000326062"/>
    </source>
</evidence>
<sequence>MQSFWVALHSFPVFSLYSLWPSVLKTIKSLFKFQTYFLTLCLCFEYFHNDLRLFNEESALDAIPDTFSTHETTIGLADVFLRFRQPHENFSLTARTPLSRPGGSGQPGFVRGCIVGQPTTVRQMLHHPECL</sequence>
<evidence type="ECO:0000313" key="1">
    <source>
        <dbReference type="EMBL" id="KAB0371005.1"/>
    </source>
</evidence>
<dbReference type="AlphaFoldDB" id="A0A5N3XBG2"/>
<accession>A0A5N3XBG2</accession>
<comment type="caution">
    <text evidence="1">The sequence shown here is derived from an EMBL/GenBank/DDBJ whole genome shotgun (WGS) entry which is preliminary data.</text>
</comment>
<dbReference type="Proteomes" id="UP000326062">
    <property type="component" value="Chromosome 10"/>
</dbReference>
<organism evidence="1 2">
    <name type="scientific">Muntiacus reevesi</name>
    <name type="common">Reeves' muntjac</name>
    <name type="synonym">Cervus reevesi</name>
    <dbReference type="NCBI Taxonomy" id="9886"/>
    <lineage>
        <taxon>Eukaryota</taxon>
        <taxon>Metazoa</taxon>
        <taxon>Chordata</taxon>
        <taxon>Craniata</taxon>
        <taxon>Vertebrata</taxon>
        <taxon>Euteleostomi</taxon>
        <taxon>Mammalia</taxon>
        <taxon>Eutheria</taxon>
        <taxon>Laurasiatheria</taxon>
        <taxon>Artiodactyla</taxon>
        <taxon>Ruminantia</taxon>
        <taxon>Pecora</taxon>
        <taxon>Cervidae</taxon>
        <taxon>Muntiacinae</taxon>
        <taxon>Muntiacus</taxon>
    </lineage>
</organism>
<protein>
    <submittedName>
        <fullName evidence="1">Uncharacterized protein</fullName>
    </submittedName>
</protein>
<keyword evidence="2" id="KW-1185">Reference proteome</keyword>